<evidence type="ECO:0000313" key="1">
    <source>
        <dbReference type="EMBL" id="QCD76867.1"/>
    </source>
</evidence>
<name>A0A4D6KMP3_VIGUN</name>
<dbReference type="AlphaFoldDB" id="A0A4D6KMP3"/>
<reference evidence="1 2" key="1">
    <citation type="submission" date="2019-04" db="EMBL/GenBank/DDBJ databases">
        <title>An improved genome assembly and genetic linkage map for asparagus bean, Vigna unguiculata ssp. sesquipedialis.</title>
        <authorList>
            <person name="Xia Q."/>
            <person name="Zhang R."/>
            <person name="Dong Y."/>
        </authorList>
    </citation>
    <scope>NUCLEOTIDE SEQUENCE [LARGE SCALE GENOMIC DNA]</scope>
    <source>
        <tissue evidence="1">Leaf</tissue>
    </source>
</reference>
<gene>
    <name evidence="1" type="ORF">DEO72_LG1g488</name>
</gene>
<organism evidence="1 2">
    <name type="scientific">Vigna unguiculata</name>
    <name type="common">Cowpea</name>
    <dbReference type="NCBI Taxonomy" id="3917"/>
    <lineage>
        <taxon>Eukaryota</taxon>
        <taxon>Viridiplantae</taxon>
        <taxon>Streptophyta</taxon>
        <taxon>Embryophyta</taxon>
        <taxon>Tracheophyta</taxon>
        <taxon>Spermatophyta</taxon>
        <taxon>Magnoliopsida</taxon>
        <taxon>eudicotyledons</taxon>
        <taxon>Gunneridae</taxon>
        <taxon>Pentapetalae</taxon>
        <taxon>rosids</taxon>
        <taxon>fabids</taxon>
        <taxon>Fabales</taxon>
        <taxon>Fabaceae</taxon>
        <taxon>Papilionoideae</taxon>
        <taxon>50 kb inversion clade</taxon>
        <taxon>NPAAA clade</taxon>
        <taxon>indigoferoid/millettioid clade</taxon>
        <taxon>Phaseoleae</taxon>
        <taxon>Vigna</taxon>
    </lineage>
</organism>
<keyword evidence="2" id="KW-1185">Reference proteome</keyword>
<proteinExistence type="predicted"/>
<protein>
    <submittedName>
        <fullName evidence="1">Uncharacterized protein</fullName>
    </submittedName>
</protein>
<accession>A0A4D6KMP3</accession>
<dbReference type="Proteomes" id="UP000501690">
    <property type="component" value="Linkage Group LG1"/>
</dbReference>
<sequence>MERRITWQSDWMHGLRATISYQWFQGEFDALRRGNLSHLSTFDSIREVWLKFSDSATNSDSTWNLNSD</sequence>
<dbReference type="EMBL" id="CP039345">
    <property type="protein sequence ID" value="QCD76867.1"/>
    <property type="molecule type" value="Genomic_DNA"/>
</dbReference>
<evidence type="ECO:0000313" key="2">
    <source>
        <dbReference type="Proteomes" id="UP000501690"/>
    </source>
</evidence>